<evidence type="ECO:0000256" key="2">
    <source>
        <dbReference type="ARBA" id="ARBA00022747"/>
    </source>
</evidence>
<feature type="domain" description="Type I restriction modification DNA specificity" evidence="4">
    <location>
        <begin position="3"/>
        <end position="172"/>
    </location>
</feature>
<accession>A0A449ACA2</accession>
<dbReference type="REBASE" id="298139">
    <property type="entry name" value="S.Mbo10118ORF33P"/>
</dbReference>
<sequence length="364" mass="41219">MRTYKIKDVAQIVDGAKPSTQNKLFWNGDITWVTAEDLKELSSKYIYTSNKKITKEGLDSCSTKIIPIGTILVGSYTPIRYVAIAGDELCTNNNVKSLICNADIVDNEYMYYWILAKKKLLELISSESADKKLINKLFKNVKINLPDLKTQQHIVNIISSADDIIQNLTKQIRILNDLGVKKINLFNQENILDKLTNIAEFEGGSEVGSSNYTNTKFKNSIPFIRVGNLLENNNDNNIYINAHLSTKIATFNDILMALVASPGRNNIGLSGAYASAIWKLNCDIKNKGLVYFEINSLINKKIIADYYQGTTIPYADKSIENLIYAKISNENKELLNFYFELILQHKKKVSILKDLKAKLLEKYF</sequence>
<evidence type="ECO:0000259" key="4">
    <source>
        <dbReference type="Pfam" id="PF01420"/>
    </source>
</evidence>
<dbReference type="GO" id="GO:0009307">
    <property type="term" value="P:DNA restriction-modification system"/>
    <property type="evidence" value="ECO:0007669"/>
    <property type="project" value="UniProtKB-KW"/>
</dbReference>
<evidence type="ECO:0000256" key="3">
    <source>
        <dbReference type="ARBA" id="ARBA00023125"/>
    </source>
</evidence>
<dbReference type="PANTHER" id="PTHR30408:SF12">
    <property type="entry name" value="TYPE I RESTRICTION ENZYME MJAVIII SPECIFICITY SUBUNIT"/>
    <property type="match status" value="1"/>
</dbReference>
<evidence type="ECO:0000313" key="5">
    <source>
        <dbReference type="EMBL" id="VEU62497.1"/>
    </source>
</evidence>
<dbReference type="Gene3D" id="1.10.287.1120">
    <property type="entry name" value="Bipartite methylase S protein"/>
    <property type="match status" value="1"/>
</dbReference>
<protein>
    <submittedName>
        <fullName evidence="5">Type I restriction modification DNA specificity domain</fullName>
    </submittedName>
</protein>
<dbReference type="SUPFAM" id="SSF116734">
    <property type="entry name" value="DNA methylase specificity domain"/>
    <property type="match status" value="2"/>
</dbReference>
<comment type="similarity">
    <text evidence="1">Belongs to the type-I restriction system S methylase family.</text>
</comment>
<dbReference type="InterPro" id="IPR044946">
    <property type="entry name" value="Restrct_endonuc_typeI_TRD_sf"/>
</dbReference>
<dbReference type="Proteomes" id="UP000289952">
    <property type="component" value="Chromosome"/>
</dbReference>
<dbReference type="GO" id="GO:0003677">
    <property type="term" value="F:DNA binding"/>
    <property type="evidence" value="ECO:0007669"/>
    <property type="project" value="UniProtKB-KW"/>
</dbReference>
<dbReference type="Gene3D" id="3.90.220.20">
    <property type="entry name" value="DNA methylase specificity domains"/>
    <property type="match status" value="2"/>
</dbReference>
<dbReference type="AlphaFoldDB" id="A0A449ACA2"/>
<reference evidence="5 6" key="1">
    <citation type="submission" date="2019-01" db="EMBL/GenBank/DDBJ databases">
        <authorList>
            <consortium name="Pathogen Informatics"/>
        </authorList>
    </citation>
    <scope>NUCLEOTIDE SEQUENCE [LARGE SCALE GENOMIC DNA]</scope>
    <source>
        <strain evidence="5 6">NCTC10118</strain>
    </source>
</reference>
<dbReference type="OrthoDB" id="400879at2"/>
<dbReference type="InterPro" id="IPR052021">
    <property type="entry name" value="Type-I_RS_S_subunit"/>
</dbReference>
<keyword evidence="3" id="KW-0238">DNA-binding</keyword>
<keyword evidence="6" id="KW-1185">Reference proteome</keyword>
<gene>
    <name evidence="5" type="ORF">NCTC10118_00034</name>
</gene>
<dbReference type="Pfam" id="PF01420">
    <property type="entry name" value="Methylase_S"/>
    <property type="match status" value="1"/>
</dbReference>
<evidence type="ECO:0000256" key="1">
    <source>
        <dbReference type="ARBA" id="ARBA00010923"/>
    </source>
</evidence>
<organism evidence="5 6">
    <name type="scientific">Mycoplasmopsis bovirhinis</name>
    <dbReference type="NCBI Taxonomy" id="29553"/>
    <lineage>
        <taxon>Bacteria</taxon>
        <taxon>Bacillati</taxon>
        <taxon>Mycoplasmatota</taxon>
        <taxon>Mycoplasmoidales</taxon>
        <taxon>Metamycoplasmataceae</taxon>
        <taxon>Mycoplasmopsis</taxon>
    </lineage>
</organism>
<proteinExistence type="inferred from homology"/>
<keyword evidence="2" id="KW-0680">Restriction system</keyword>
<dbReference type="EMBL" id="LR214972">
    <property type="protein sequence ID" value="VEU62497.1"/>
    <property type="molecule type" value="Genomic_DNA"/>
</dbReference>
<name>A0A449ACA2_9BACT</name>
<dbReference type="PANTHER" id="PTHR30408">
    <property type="entry name" value="TYPE-1 RESTRICTION ENZYME ECOKI SPECIFICITY PROTEIN"/>
    <property type="match status" value="1"/>
</dbReference>
<dbReference type="RefSeq" id="WP_129620856.1">
    <property type="nucleotide sequence ID" value="NZ_LR214972.1"/>
</dbReference>
<evidence type="ECO:0000313" key="6">
    <source>
        <dbReference type="Proteomes" id="UP000289952"/>
    </source>
</evidence>
<dbReference type="InterPro" id="IPR000055">
    <property type="entry name" value="Restrct_endonuc_typeI_TRD"/>
</dbReference>